<dbReference type="AlphaFoldDB" id="A0A0E9QWG2"/>
<accession>A0A0E9QWG2</accession>
<proteinExistence type="predicted"/>
<name>A0A0E9QWG2_ANGAN</name>
<sequence length="33" mass="3920">MPNPPIPLYQPWQSLKHPSSNRKSIWANWKCTL</sequence>
<dbReference type="EMBL" id="GBXM01087378">
    <property type="protein sequence ID" value="JAH21199.1"/>
    <property type="molecule type" value="Transcribed_RNA"/>
</dbReference>
<protein>
    <submittedName>
        <fullName evidence="1">Uncharacterized protein</fullName>
    </submittedName>
</protein>
<reference evidence="1" key="2">
    <citation type="journal article" date="2015" name="Fish Shellfish Immunol.">
        <title>Early steps in the European eel (Anguilla anguilla)-Vibrio vulnificus interaction in the gills: Role of the RtxA13 toxin.</title>
        <authorList>
            <person name="Callol A."/>
            <person name="Pajuelo D."/>
            <person name="Ebbesson L."/>
            <person name="Teles M."/>
            <person name="MacKenzie S."/>
            <person name="Amaro C."/>
        </authorList>
    </citation>
    <scope>NUCLEOTIDE SEQUENCE</scope>
</reference>
<evidence type="ECO:0000313" key="1">
    <source>
        <dbReference type="EMBL" id="JAH21199.1"/>
    </source>
</evidence>
<organism evidence="1">
    <name type="scientific">Anguilla anguilla</name>
    <name type="common">European freshwater eel</name>
    <name type="synonym">Muraena anguilla</name>
    <dbReference type="NCBI Taxonomy" id="7936"/>
    <lineage>
        <taxon>Eukaryota</taxon>
        <taxon>Metazoa</taxon>
        <taxon>Chordata</taxon>
        <taxon>Craniata</taxon>
        <taxon>Vertebrata</taxon>
        <taxon>Euteleostomi</taxon>
        <taxon>Actinopterygii</taxon>
        <taxon>Neopterygii</taxon>
        <taxon>Teleostei</taxon>
        <taxon>Anguilliformes</taxon>
        <taxon>Anguillidae</taxon>
        <taxon>Anguilla</taxon>
    </lineage>
</organism>
<reference evidence="1" key="1">
    <citation type="submission" date="2014-11" db="EMBL/GenBank/DDBJ databases">
        <authorList>
            <person name="Amaro Gonzalez C."/>
        </authorList>
    </citation>
    <scope>NUCLEOTIDE SEQUENCE</scope>
</reference>